<feature type="region of interest" description="Disordered" evidence="1">
    <location>
        <begin position="1"/>
        <end position="42"/>
    </location>
</feature>
<dbReference type="OrthoDB" id="2143914at2759"/>
<comment type="caution">
    <text evidence="2">The sequence shown here is derived from an EMBL/GenBank/DDBJ whole genome shotgun (WGS) entry which is preliminary data.</text>
</comment>
<proteinExistence type="predicted"/>
<organism evidence="2 3">
    <name type="scientific">Amylocarpus encephaloides</name>
    <dbReference type="NCBI Taxonomy" id="45428"/>
    <lineage>
        <taxon>Eukaryota</taxon>
        <taxon>Fungi</taxon>
        <taxon>Dikarya</taxon>
        <taxon>Ascomycota</taxon>
        <taxon>Pezizomycotina</taxon>
        <taxon>Leotiomycetes</taxon>
        <taxon>Helotiales</taxon>
        <taxon>Helotiales incertae sedis</taxon>
        <taxon>Amylocarpus</taxon>
    </lineage>
</organism>
<dbReference type="Proteomes" id="UP000824998">
    <property type="component" value="Unassembled WGS sequence"/>
</dbReference>
<protein>
    <recommendedName>
        <fullName evidence="4">Myb-like domain-containing protein</fullName>
    </recommendedName>
</protein>
<evidence type="ECO:0000313" key="2">
    <source>
        <dbReference type="EMBL" id="KAG9228502.1"/>
    </source>
</evidence>
<keyword evidence="3" id="KW-1185">Reference proteome</keyword>
<sequence length="154" mass="17052">MVDDRSADDSNDGDYDDRSDATGSQRGCRPRKRVRRTKTEDVVATVPTYPLDVLCQATTATSSSNIARSVSSSSDKRDSKLSPLQERAMSIPVRNSRFSSVDDALLLQLKGEGLSCDKISDRFPGRSKGTLQVHYGTKLNLRTTRKRGRNGWLI</sequence>
<reference evidence="2" key="1">
    <citation type="journal article" date="2021" name="IMA Fungus">
        <title>Genomic characterization of three marine fungi, including Emericellopsis atlantica sp. nov. with signatures of a generalist lifestyle and marine biomass degradation.</title>
        <authorList>
            <person name="Hagestad O.C."/>
            <person name="Hou L."/>
            <person name="Andersen J.H."/>
            <person name="Hansen E.H."/>
            <person name="Altermark B."/>
            <person name="Li C."/>
            <person name="Kuhnert E."/>
            <person name="Cox R.J."/>
            <person name="Crous P.W."/>
            <person name="Spatafora J.W."/>
            <person name="Lail K."/>
            <person name="Amirebrahimi M."/>
            <person name="Lipzen A."/>
            <person name="Pangilinan J."/>
            <person name="Andreopoulos W."/>
            <person name="Hayes R.D."/>
            <person name="Ng V."/>
            <person name="Grigoriev I.V."/>
            <person name="Jackson S.A."/>
            <person name="Sutton T.D.S."/>
            <person name="Dobson A.D.W."/>
            <person name="Rama T."/>
        </authorList>
    </citation>
    <scope>NUCLEOTIDE SEQUENCE</scope>
    <source>
        <strain evidence="2">TRa018bII</strain>
    </source>
</reference>
<evidence type="ECO:0000313" key="3">
    <source>
        <dbReference type="Proteomes" id="UP000824998"/>
    </source>
</evidence>
<evidence type="ECO:0000256" key="1">
    <source>
        <dbReference type="SAM" id="MobiDB-lite"/>
    </source>
</evidence>
<dbReference type="AlphaFoldDB" id="A0A9P7Y7X2"/>
<feature type="region of interest" description="Disordered" evidence="1">
    <location>
        <begin position="61"/>
        <end position="88"/>
    </location>
</feature>
<name>A0A9P7Y7X2_9HELO</name>
<dbReference type="EMBL" id="MU251926">
    <property type="protein sequence ID" value="KAG9228502.1"/>
    <property type="molecule type" value="Genomic_DNA"/>
</dbReference>
<gene>
    <name evidence="2" type="ORF">BJ875DRAFT_526584</name>
</gene>
<feature type="compositionally biased region" description="Low complexity" evidence="1">
    <location>
        <begin position="62"/>
        <end position="73"/>
    </location>
</feature>
<accession>A0A9P7Y7X2</accession>
<evidence type="ECO:0008006" key="4">
    <source>
        <dbReference type="Google" id="ProtNLM"/>
    </source>
</evidence>